<evidence type="ECO:0000256" key="3">
    <source>
        <dbReference type="ARBA" id="ARBA00022989"/>
    </source>
</evidence>
<evidence type="ECO:0000256" key="5">
    <source>
        <dbReference type="SAM" id="Phobius"/>
    </source>
</evidence>
<evidence type="ECO:0000313" key="7">
    <source>
        <dbReference type="EMBL" id="SDZ76083.1"/>
    </source>
</evidence>
<evidence type="ECO:0000259" key="6">
    <source>
        <dbReference type="Pfam" id="PF12698"/>
    </source>
</evidence>
<dbReference type="InterPro" id="IPR013525">
    <property type="entry name" value="ABC2_TM"/>
</dbReference>
<evidence type="ECO:0000256" key="2">
    <source>
        <dbReference type="ARBA" id="ARBA00022692"/>
    </source>
</evidence>
<dbReference type="RefSeq" id="WP_244518654.1">
    <property type="nucleotide sequence ID" value="NZ_FNQY01000001.1"/>
</dbReference>
<protein>
    <submittedName>
        <fullName evidence="7">ABC-2 family transporter protein</fullName>
    </submittedName>
</protein>
<accession>A0A1H3VMQ3</accession>
<feature type="transmembrane region" description="Helical" evidence="5">
    <location>
        <begin position="23"/>
        <end position="47"/>
    </location>
</feature>
<dbReference type="EMBL" id="FNQY01000001">
    <property type="protein sequence ID" value="SDZ76083.1"/>
    <property type="molecule type" value="Genomic_DNA"/>
</dbReference>
<reference evidence="7 8" key="1">
    <citation type="submission" date="2016-10" db="EMBL/GenBank/DDBJ databases">
        <authorList>
            <person name="de Groot N.N."/>
        </authorList>
    </citation>
    <scope>NUCLEOTIDE SEQUENCE [LARGE SCALE GENOMIC DNA]</scope>
    <source>
        <strain evidence="7 8">Vu-144</strain>
    </source>
</reference>
<feature type="transmembrane region" description="Helical" evidence="5">
    <location>
        <begin position="68"/>
        <end position="88"/>
    </location>
</feature>
<keyword evidence="2 5" id="KW-0812">Transmembrane</keyword>
<organism evidence="7 8">
    <name type="scientific">Arachidicoccus rhizosphaerae</name>
    <dbReference type="NCBI Taxonomy" id="551991"/>
    <lineage>
        <taxon>Bacteria</taxon>
        <taxon>Pseudomonadati</taxon>
        <taxon>Bacteroidota</taxon>
        <taxon>Chitinophagia</taxon>
        <taxon>Chitinophagales</taxon>
        <taxon>Chitinophagaceae</taxon>
        <taxon>Arachidicoccus</taxon>
    </lineage>
</organism>
<sequence>MCPLPRFPWSPSNRYNPRAAYKYYMVPGILVLLLTMTRGFITALNIVKEKEIGTTQQINVTPIQKWQFIVGKLIPFWMIGMIVFTTGLCRHSITGHVHLIFLYNDFYAYERLLYQLR</sequence>
<keyword evidence="4 5" id="KW-0472">Membrane</keyword>
<dbReference type="Proteomes" id="UP000199041">
    <property type="component" value="Unassembled WGS sequence"/>
</dbReference>
<gene>
    <name evidence="7" type="ORF">SAMN05192529_101293</name>
</gene>
<dbReference type="AlphaFoldDB" id="A0A1H3VMQ3"/>
<dbReference type="GO" id="GO:0016020">
    <property type="term" value="C:membrane"/>
    <property type="evidence" value="ECO:0007669"/>
    <property type="project" value="UniProtKB-SubCell"/>
</dbReference>
<keyword evidence="8" id="KW-1185">Reference proteome</keyword>
<proteinExistence type="predicted"/>
<dbReference type="GO" id="GO:0140359">
    <property type="term" value="F:ABC-type transporter activity"/>
    <property type="evidence" value="ECO:0007669"/>
    <property type="project" value="InterPro"/>
</dbReference>
<keyword evidence="3 5" id="KW-1133">Transmembrane helix</keyword>
<name>A0A1H3VMQ3_9BACT</name>
<feature type="domain" description="ABC-2 type transporter transmembrane" evidence="6">
    <location>
        <begin position="10"/>
        <end position="86"/>
    </location>
</feature>
<comment type="subcellular location">
    <subcellularLocation>
        <location evidence="1">Membrane</location>
        <topology evidence="1">Multi-pass membrane protein</topology>
    </subcellularLocation>
</comment>
<evidence type="ECO:0000256" key="4">
    <source>
        <dbReference type="ARBA" id="ARBA00023136"/>
    </source>
</evidence>
<dbReference type="Pfam" id="PF12698">
    <property type="entry name" value="ABC2_membrane_3"/>
    <property type="match status" value="1"/>
</dbReference>
<evidence type="ECO:0000313" key="8">
    <source>
        <dbReference type="Proteomes" id="UP000199041"/>
    </source>
</evidence>
<evidence type="ECO:0000256" key="1">
    <source>
        <dbReference type="ARBA" id="ARBA00004141"/>
    </source>
</evidence>
<dbReference type="STRING" id="551991.SAMN05192529_101293"/>